<gene>
    <name evidence="3" type="ORF">POM99_14220</name>
</gene>
<dbReference type="Proteomes" id="UP001222770">
    <property type="component" value="Unassembled WGS sequence"/>
</dbReference>
<feature type="transmembrane region" description="Helical" evidence="2">
    <location>
        <begin position="28"/>
        <end position="46"/>
    </location>
</feature>
<evidence type="ECO:0000256" key="2">
    <source>
        <dbReference type="SAM" id="Phobius"/>
    </source>
</evidence>
<evidence type="ECO:0008006" key="5">
    <source>
        <dbReference type="Google" id="ProtNLM"/>
    </source>
</evidence>
<keyword evidence="2" id="KW-0812">Transmembrane</keyword>
<evidence type="ECO:0000313" key="3">
    <source>
        <dbReference type="EMBL" id="MDF8334362.1"/>
    </source>
</evidence>
<proteinExistence type="predicted"/>
<protein>
    <recommendedName>
        <fullName evidence="5">Curli production assembly/transport component CsgG</fullName>
    </recommendedName>
</protein>
<name>A0ABT6CKK2_9SPHN</name>
<keyword evidence="4" id="KW-1185">Reference proteome</keyword>
<evidence type="ECO:0000256" key="1">
    <source>
        <dbReference type="SAM" id="MobiDB-lite"/>
    </source>
</evidence>
<keyword evidence="2" id="KW-1133">Transmembrane helix</keyword>
<dbReference type="RefSeq" id="WP_277278960.1">
    <property type="nucleotide sequence ID" value="NZ_JAROCY010000013.1"/>
</dbReference>
<reference evidence="3 4" key="1">
    <citation type="submission" date="2023-03" db="EMBL/GenBank/DDBJ databases">
        <title>Novosphingobium cyanobacteriorum sp. nov., isolated from a eutrophic reservoir during the Microcystis bloom period.</title>
        <authorList>
            <person name="Kang M."/>
            <person name="Le V."/>
            <person name="Ko S.-R."/>
            <person name="Lee S.-A."/>
            <person name="Ahn C.-Y."/>
        </authorList>
    </citation>
    <scope>NUCLEOTIDE SEQUENCE [LARGE SCALE GENOMIC DNA]</scope>
    <source>
        <strain evidence="3 4">HBC54</strain>
    </source>
</reference>
<feature type="compositionally biased region" description="Basic residues" evidence="1">
    <location>
        <begin position="309"/>
        <end position="318"/>
    </location>
</feature>
<dbReference type="EMBL" id="JAROCY010000013">
    <property type="protein sequence ID" value="MDF8334362.1"/>
    <property type="molecule type" value="Genomic_DNA"/>
</dbReference>
<comment type="caution">
    <text evidence="3">The sequence shown here is derived from an EMBL/GenBank/DDBJ whole genome shotgun (WGS) entry which is preliminary data.</text>
</comment>
<organism evidence="3 4">
    <name type="scientific">Novosphingobium cyanobacteriorum</name>
    <dbReference type="NCBI Taxonomy" id="3024215"/>
    <lineage>
        <taxon>Bacteria</taxon>
        <taxon>Pseudomonadati</taxon>
        <taxon>Pseudomonadota</taxon>
        <taxon>Alphaproteobacteria</taxon>
        <taxon>Sphingomonadales</taxon>
        <taxon>Sphingomonadaceae</taxon>
        <taxon>Novosphingobium</taxon>
    </lineage>
</organism>
<accession>A0ABT6CKK2</accession>
<keyword evidence="2" id="KW-0472">Membrane</keyword>
<sequence>MKQSIDQDGPNGRPAEGRRLRAACAKRLWLGAALACLPLAGCGIPISTKHRITLNEAPPPQQSLPNEGIIKALTCMRESHVLNKIRFGIAVHSDGTGKTSYGYEGATGSFLPQGTAAIWASETVIRAGGLAMNYYELNTERALRQFGGPGLEQSLASQQQSRAPNFIISTAFTALDFIGGPSLDMRVAGIGPYYDVRGASLEVSAEMYRPGDRMTMAISSLNRQVYYRSGGVGIARIFGDGKGTLVTGTMGFNDQQRLQEATRDVVAMSVADVLAAMPIVPENCRRMVEDLKGYHEKLNRDEAEQLGKASRKEKHGKKVAALPLPVPLATRPSGPQPQPAQLPQPVPLVQQPSLLQRPGAIQASPQPGTPEN</sequence>
<evidence type="ECO:0000313" key="4">
    <source>
        <dbReference type="Proteomes" id="UP001222770"/>
    </source>
</evidence>
<feature type="compositionally biased region" description="Low complexity" evidence="1">
    <location>
        <begin position="347"/>
        <end position="356"/>
    </location>
</feature>
<feature type="region of interest" description="Disordered" evidence="1">
    <location>
        <begin position="305"/>
        <end position="372"/>
    </location>
</feature>
<feature type="compositionally biased region" description="Polar residues" evidence="1">
    <location>
        <begin position="363"/>
        <end position="372"/>
    </location>
</feature>
<feature type="compositionally biased region" description="Pro residues" evidence="1">
    <location>
        <begin position="334"/>
        <end position="346"/>
    </location>
</feature>